<name>A0A379WMT6_SALET</name>
<sequence>MSREGLRSTLEADGQESDTFAVANLHPFKKI</sequence>
<dbReference type="EMBL" id="UGXT01000002">
    <property type="protein sequence ID" value="SUH34978.1"/>
    <property type="molecule type" value="Genomic_DNA"/>
</dbReference>
<dbReference type="Proteomes" id="UP000254712">
    <property type="component" value="Unassembled WGS sequence"/>
</dbReference>
<reference evidence="1 2" key="1">
    <citation type="submission" date="2018-06" db="EMBL/GenBank/DDBJ databases">
        <authorList>
            <consortium name="Pathogen Informatics"/>
            <person name="Doyle S."/>
        </authorList>
    </citation>
    <scope>NUCLEOTIDE SEQUENCE [LARGE SCALE GENOMIC DNA]</scope>
    <source>
        <strain evidence="1 2">NCTC8261</strain>
    </source>
</reference>
<accession>A0A379WMT6</accession>
<evidence type="ECO:0000313" key="2">
    <source>
        <dbReference type="Proteomes" id="UP000254712"/>
    </source>
</evidence>
<dbReference type="AlphaFoldDB" id="A0A379WMT6"/>
<evidence type="ECO:0000313" key="1">
    <source>
        <dbReference type="EMBL" id="SUH34978.1"/>
    </source>
</evidence>
<protein>
    <submittedName>
        <fullName evidence="1">Uncharacterized protein</fullName>
    </submittedName>
</protein>
<proteinExistence type="predicted"/>
<gene>
    <name evidence="1" type="ORF">NCTC8261_01182</name>
</gene>
<organism evidence="1 2">
    <name type="scientific">Salmonella enterica I</name>
    <dbReference type="NCBI Taxonomy" id="59201"/>
    <lineage>
        <taxon>Bacteria</taxon>
        <taxon>Pseudomonadati</taxon>
        <taxon>Pseudomonadota</taxon>
        <taxon>Gammaproteobacteria</taxon>
        <taxon>Enterobacterales</taxon>
        <taxon>Enterobacteriaceae</taxon>
        <taxon>Salmonella</taxon>
    </lineage>
</organism>